<evidence type="ECO:0000313" key="1">
    <source>
        <dbReference type="EMBL" id="QHT34935.1"/>
    </source>
</evidence>
<evidence type="ECO:0008006" key="2">
    <source>
        <dbReference type="Google" id="ProtNLM"/>
    </source>
</evidence>
<name>A0A6C0F6Z8_9ZZZZ</name>
<proteinExistence type="predicted"/>
<sequence>MSEQDTGKFRINTKDQYYTKSSVASKCVSQILELYPESSAYLWVEPSAGNGAFLNQAPAAANKLGIDIEPKIAGMQQADFLEWTPPRDQICKKIFFGNPPFGRQGSLAKAFIKHAAKYADIIAFILPRSFVKPSMSRAFPLDFHPISSVEIERNAFQVNGDEYDVPCVFQIWEKRTMNRVLPEPAKERGFVYVKINEPFDIAFTRAGGRAGVCYKAGSKEFNVQCYYFIRLDKHKDTVEKIINRVNSHKFPDNTVGPRSLSKSEANEVLNRIIDEC</sequence>
<dbReference type="Gene3D" id="3.40.50.150">
    <property type="entry name" value="Vaccinia Virus protein VP39"/>
    <property type="match status" value="1"/>
</dbReference>
<organism evidence="1">
    <name type="scientific">viral metagenome</name>
    <dbReference type="NCBI Taxonomy" id="1070528"/>
    <lineage>
        <taxon>unclassified sequences</taxon>
        <taxon>metagenomes</taxon>
        <taxon>organismal metagenomes</taxon>
    </lineage>
</organism>
<dbReference type="EMBL" id="MN739011">
    <property type="protein sequence ID" value="QHT34935.1"/>
    <property type="molecule type" value="Genomic_DNA"/>
</dbReference>
<accession>A0A6C0F6Z8</accession>
<dbReference type="InterPro" id="IPR029063">
    <property type="entry name" value="SAM-dependent_MTases_sf"/>
</dbReference>
<protein>
    <recommendedName>
        <fullName evidence="2">Methyltransferase</fullName>
    </recommendedName>
</protein>
<dbReference type="AlphaFoldDB" id="A0A6C0F6Z8"/>
<reference evidence="1" key="1">
    <citation type="journal article" date="2020" name="Nature">
        <title>Giant virus diversity and host interactions through global metagenomics.</title>
        <authorList>
            <person name="Schulz F."/>
            <person name="Roux S."/>
            <person name="Paez-Espino D."/>
            <person name="Jungbluth S."/>
            <person name="Walsh D.A."/>
            <person name="Denef V.J."/>
            <person name="McMahon K.D."/>
            <person name="Konstantinidis K.T."/>
            <person name="Eloe-Fadrosh E.A."/>
            <person name="Kyrpides N.C."/>
            <person name="Woyke T."/>
        </authorList>
    </citation>
    <scope>NUCLEOTIDE SEQUENCE</scope>
    <source>
        <strain evidence="1">GVMAG-M-3300009180-1</strain>
    </source>
</reference>
<dbReference type="SUPFAM" id="SSF53335">
    <property type="entry name" value="S-adenosyl-L-methionine-dependent methyltransferases"/>
    <property type="match status" value="1"/>
</dbReference>